<dbReference type="Proteomes" id="UP001591681">
    <property type="component" value="Unassembled WGS sequence"/>
</dbReference>
<reference evidence="3 4" key="1">
    <citation type="submission" date="2024-09" db="EMBL/GenBank/DDBJ databases">
        <title>A chromosome-level genome assembly of Gray's grenadier anchovy, Coilia grayii.</title>
        <authorList>
            <person name="Fu Z."/>
        </authorList>
    </citation>
    <scope>NUCLEOTIDE SEQUENCE [LARGE SCALE GENOMIC DNA]</scope>
    <source>
        <strain evidence="3">G4</strain>
        <tissue evidence="3">Muscle</tissue>
    </source>
</reference>
<sequence>MFGLVVLLLALPFTSGAGNMEELANLPADHPPSDALVKGDPESEQDIEFFRTLNSILHAKDVPIYAQREIMGYYHRKSLAHVLRGVPQEEKHNHVVRYYTKGAHLVGLQSRQLLKFIPSVGHEDSNSPYCRQPCLKLNYRPHNRAPSSPKIKHTKSSKSRKTVEIEHHIRQLSVEREGVETLEMVTPVRIKVPLKVKNRGNLTYDDINQIRRKAEEGLNLYLHTLMKCKRWDALHSWSFLQKLHPNLGGCVKFPETFSTYSWSWSGGRNIVEIRDLVNDEGTAVPPPSPSISPSTLPKST</sequence>
<feature type="region of interest" description="Disordered" evidence="1">
    <location>
        <begin position="141"/>
        <end position="163"/>
    </location>
</feature>
<feature type="signal peptide" evidence="2">
    <location>
        <begin position="1"/>
        <end position="16"/>
    </location>
</feature>
<evidence type="ECO:0000256" key="1">
    <source>
        <dbReference type="SAM" id="MobiDB-lite"/>
    </source>
</evidence>
<comment type="caution">
    <text evidence="3">The sequence shown here is derived from an EMBL/GenBank/DDBJ whole genome shotgun (WGS) entry which is preliminary data.</text>
</comment>
<proteinExistence type="predicted"/>
<feature type="compositionally biased region" description="Low complexity" evidence="1">
    <location>
        <begin position="291"/>
        <end position="300"/>
    </location>
</feature>
<accession>A0ABD1KHA9</accession>
<feature type="region of interest" description="Disordered" evidence="1">
    <location>
        <begin position="279"/>
        <end position="300"/>
    </location>
</feature>
<evidence type="ECO:0000313" key="4">
    <source>
        <dbReference type="Proteomes" id="UP001591681"/>
    </source>
</evidence>
<dbReference type="AlphaFoldDB" id="A0ABD1KHA9"/>
<evidence type="ECO:0000256" key="2">
    <source>
        <dbReference type="SAM" id="SignalP"/>
    </source>
</evidence>
<protein>
    <submittedName>
        <fullName evidence="3">Uncharacterized protein</fullName>
    </submittedName>
</protein>
<keyword evidence="2" id="KW-0732">Signal</keyword>
<feature type="compositionally biased region" description="Basic residues" evidence="1">
    <location>
        <begin position="150"/>
        <end position="160"/>
    </location>
</feature>
<name>A0ABD1KHA9_9TELE</name>
<organism evidence="3 4">
    <name type="scientific">Coilia grayii</name>
    <name type="common">Gray's grenadier anchovy</name>
    <dbReference type="NCBI Taxonomy" id="363190"/>
    <lineage>
        <taxon>Eukaryota</taxon>
        <taxon>Metazoa</taxon>
        <taxon>Chordata</taxon>
        <taxon>Craniata</taxon>
        <taxon>Vertebrata</taxon>
        <taxon>Euteleostomi</taxon>
        <taxon>Actinopterygii</taxon>
        <taxon>Neopterygii</taxon>
        <taxon>Teleostei</taxon>
        <taxon>Clupei</taxon>
        <taxon>Clupeiformes</taxon>
        <taxon>Clupeoidei</taxon>
        <taxon>Engraulidae</taxon>
        <taxon>Coilinae</taxon>
        <taxon>Coilia</taxon>
    </lineage>
</organism>
<gene>
    <name evidence="3" type="ORF">ACEWY4_004982</name>
</gene>
<dbReference type="EMBL" id="JBHFQA010000005">
    <property type="protein sequence ID" value="KAL2098502.1"/>
    <property type="molecule type" value="Genomic_DNA"/>
</dbReference>
<feature type="chain" id="PRO_5044887130" evidence="2">
    <location>
        <begin position="17"/>
        <end position="300"/>
    </location>
</feature>
<keyword evidence="4" id="KW-1185">Reference proteome</keyword>
<evidence type="ECO:0000313" key="3">
    <source>
        <dbReference type="EMBL" id="KAL2098502.1"/>
    </source>
</evidence>